<keyword evidence="2" id="KW-0472">Membrane</keyword>
<dbReference type="eggNOG" id="ENOG502TDZY">
    <property type="taxonomic scope" value="Eukaryota"/>
</dbReference>
<sequence length="197" mass="21339">MDKGRPLLPIATPAAVRVPAGCWGLGTALGAMAEAQEQWLQLQKDNRDGRLQKQELEELMRGLESESESLAGRLHELRERERRLWALGAIQTLVLVPLVLLVLSLLYLVLVKPDAIRQGLTFLRSDAAFRRLRYTLSLLAPVAGARAAACLQRITPAVTICTSVSCVVPGRPAETAEGALLTGQGTSAQRVPVTSRV</sequence>
<dbReference type="Proteomes" id="UP000006813">
    <property type="component" value="Unassembled WGS sequence"/>
</dbReference>
<feature type="transmembrane region" description="Helical" evidence="2">
    <location>
        <begin position="84"/>
        <end position="110"/>
    </location>
</feature>
<evidence type="ECO:0000256" key="1">
    <source>
        <dbReference type="SAM" id="Coils"/>
    </source>
</evidence>
<accession>G5B3S3</accession>
<organism evidence="3 4">
    <name type="scientific">Heterocephalus glaber</name>
    <name type="common">Naked mole rat</name>
    <dbReference type="NCBI Taxonomy" id="10181"/>
    <lineage>
        <taxon>Eukaryota</taxon>
        <taxon>Metazoa</taxon>
        <taxon>Chordata</taxon>
        <taxon>Craniata</taxon>
        <taxon>Vertebrata</taxon>
        <taxon>Euteleostomi</taxon>
        <taxon>Mammalia</taxon>
        <taxon>Eutheria</taxon>
        <taxon>Euarchontoglires</taxon>
        <taxon>Glires</taxon>
        <taxon>Rodentia</taxon>
        <taxon>Hystricomorpha</taxon>
        <taxon>Bathyergidae</taxon>
        <taxon>Heterocephalus</taxon>
    </lineage>
</organism>
<proteinExistence type="predicted"/>
<keyword evidence="1" id="KW-0175">Coiled coil</keyword>
<dbReference type="PANTHER" id="PTHR38498:SF1">
    <property type="entry name" value="TRANSMEMBRANE PROTEIN 191B-RELATED"/>
    <property type="match status" value="1"/>
</dbReference>
<name>G5B3S3_HETGA</name>
<dbReference type="InterPro" id="IPR028186">
    <property type="entry name" value="TMEM191B/C"/>
</dbReference>
<feature type="coiled-coil region" evidence="1">
    <location>
        <begin position="46"/>
        <end position="80"/>
    </location>
</feature>
<reference evidence="3 4" key="1">
    <citation type="journal article" date="2011" name="Nature">
        <title>Genome sequencing reveals insights into physiology and longevity of the naked mole rat.</title>
        <authorList>
            <person name="Kim E.B."/>
            <person name="Fang X."/>
            <person name="Fushan A.A."/>
            <person name="Huang Z."/>
            <person name="Lobanov A.V."/>
            <person name="Han L."/>
            <person name="Marino S.M."/>
            <person name="Sun X."/>
            <person name="Turanov A.A."/>
            <person name="Yang P."/>
            <person name="Yim S.H."/>
            <person name="Zhao X."/>
            <person name="Kasaikina M.V."/>
            <person name="Stoletzki N."/>
            <person name="Peng C."/>
            <person name="Polak P."/>
            <person name="Xiong Z."/>
            <person name="Kiezun A."/>
            <person name="Zhu Y."/>
            <person name="Chen Y."/>
            <person name="Kryukov G.V."/>
            <person name="Zhang Q."/>
            <person name="Peshkin L."/>
            <person name="Yang L."/>
            <person name="Bronson R.T."/>
            <person name="Buffenstein R."/>
            <person name="Wang B."/>
            <person name="Han C."/>
            <person name="Li Q."/>
            <person name="Chen L."/>
            <person name="Zhao W."/>
            <person name="Sunyaev S.R."/>
            <person name="Park T.J."/>
            <person name="Zhang G."/>
            <person name="Wang J."/>
            <person name="Gladyshev V.N."/>
        </authorList>
    </citation>
    <scope>NUCLEOTIDE SEQUENCE [LARGE SCALE GENOMIC DNA]</scope>
</reference>
<dbReference type="EMBL" id="JH168322">
    <property type="protein sequence ID" value="EHB03934.1"/>
    <property type="molecule type" value="Genomic_DNA"/>
</dbReference>
<dbReference type="PANTHER" id="PTHR38498">
    <property type="entry name" value="TRANSMEMBRANE PROTEIN 191B-RELATED"/>
    <property type="match status" value="1"/>
</dbReference>
<evidence type="ECO:0000313" key="4">
    <source>
        <dbReference type="Proteomes" id="UP000006813"/>
    </source>
</evidence>
<evidence type="ECO:0000313" key="3">
    <source>
        <dbReference type="EMBL" id="EHB03934.1"/>
    </source>
</evidence>
<dbReference type="Pfam" id="PF15194">
    <property type="entry name" value="TMEM191C"/>
    <property type="match status" value="1"/>
</dbReference>
<protein>
    <recommendedName>
        <fullName evidence="5">Transmembrane protein 191C</fullName>
    </recommendedName>
</protein>
<dbReference type="InParanoid" id="G5B3S3"/>
<keyword evidence="2" id="KW-0812">Transmembrane</keyword>
<evidence type="ECO:0008006" key="5">
    <source>
        <dbReference type="Google" id="ProtNLM"/>
    </source>
</evidence>
<dbReference type="AlphaFoldDB" id="G5B3S3"/>
<evidence type="ECO:0000256" key="2">
    <source>
        <dbReference type="SAM" id="Phobius"/>
    </source>
</evidence>
<gene>
    <name evidence="3" type="ORF">GW7_13539</name>
</gene>
<keyword evidence="2" id="KW-1133">Transmembrane helix</keyword>